<sequence length="230" mass="25432">MEYSVQLKGFIKSVGADLVGFTDVESLQGIYTEPKNLLDSFTHVISAGVEVPKSVFDTIHDKPTPIYNVVYQTINRILDEIGYKTSRHLQNKGYSGLPIPASQIVDREKWYGAISHKAVARMAGLGWQGKNLLLITPKFGSRIRLVTILTNAPLKIDLPMKNRCGACTKCKDACPVGAIKGVVTEDRYKNRNEALHFDKCVSKLTVEFAELPNIDSPICGICIKACPYSK</sequence>
<keyword evidence="3" id="KW-0411">Iron-sulfur</keyword>
<keyword evidence="6" id="KW-1185">Reference proteome</keyword>
<evidence type="ECO:0000256" key="1">
    <source>
        <dbReference type="ARBA" id="ARBA00022723"/>
    </source>
</evidence>
<dbReference type="OrthoDB" id="9815745at2"/>
<dbReference type="Pfam" id="PF13484">
    <property type="entry name" value="Fer4_16"/>
    <property type="match status" value="1"/>
</dbReference>
<dbReference type="InterPro" id="IPR017900">
    <property type="entry name" value="4Fe4S_Fe_S_CS"/>
</dbReference>
<dbReference type="SUPFAM" id="SSF54862">
    <property type="entry name" value="4Fe-4S ferredoxins"/>
    <property type="match status" value="1"/>
</dbReference>
<dbReference type="STRING" id="1121409.SAMN02745124_04010"/>
<reference evidence="5 6" key="1">
    <citation type="submission" date="2016-11" db="EMBL/GenBank/DDBJ databases">
        <authorList>
            <person name="Jaros S."/>
            <person name="Januszkiewicz K."/>
            <person name="Wedrychowicz H."/>
        </authorList>
    </citation>
    <scope>NUCLEOTIDE SEQUENCE [LARGE SCALE GENOMIC DNA]</scope>
    <source>
        <strain evidence="5 6">DSM 9705</strain>
    </source>
</reference>
<dbReference type="Gene3D" id="3.30.70.20">
    <property type="match status" value="1"/>
</dbReference>
<keyword evidence="2" id="KW-0408">Iron</keyword>
<dbReference type="GO" id="GO:0051536">
    <property type="term" value="F:iron-sulfur cluster binding"/>
    <property type="evidence" value="ECO:0007669"/>
    <property type="project" value="UniProtKB-KW"/>
</dbReference>
<feature type="domain" description="4Fe-4S ferredoxin-type" evidence="4">
    <location>
        <begin position="152"/>
        <end position="185"/>
    </location>
</feature>
<name>A0A1M5YGQ0_9BACT</name>
<evidence type="ECO:0000256" key="2">
    <source>
        <dbReference type="ARBA" id="ARBA00023004"/>
    </source>
</evidence>
<dbReference type="AlphaFoldDB" id="A0A1M5YGQ0"/>
<evidence type="ECO:0000313" key="6">
    <source>
        <dbReference type="Proteomes" id="UP000184139"/>
    </source>
</evidence>
<dbReference type="PROSITE" id="PS00198">
    <property type="entry name" value="4FE4S_FER_1"/>
    <property type="match status" value="1"/>
</dbReference>
<gene>
    <name evidence="5" type="ORF">SAMN02745124_04010</name>
</gene>
<accession>A0A1M5YGQ0</accession>
<dbReference type="PROSITE" id="PS51379">
    <property type="entry name" value="4FE4S_FER_2"/>
    <property type="match status" value="1"/>
</dbReference>
<dbReference type="GO" id="GO:0046872">
    <property type="term" value="F:metal ion binding"/>
    <property type="evidence" value="ECO:0007669"/>
    <property type="project" value="UniProtKB-KW"/>
</dbReference>
<keyword evidence="1" id="KW-0479">Metal-binding</keyword>
<evidence type="ECO:0000259" key="4">
    <source>
        <dbReference type="PROSITE" id="PS51379"/>
    </source>
</evidence>
<dbReference type="InterPro" id="IPR017896">
    <property type="entry name" value="4Fe4S_Fe-S-bd"/>
</dbReference>
<dbReference type="PANTHER" id="PTHR42827:SF1">
    <property type="entry name" value="IRON-SULFUR CLUSTER-BINDING PROTEIN"/>
    <property type="match status" value="1"/>
</dbReference>
<proteinExistence type="predicted"/>
<dbReference type="PANTHER" id="PTHR42827">
    <property type="entry name" value="IRON-SULFUR CLUSTER-BINDING PROTEIN-RELATED"/>
    <property type="match status" value="1"/>
</dbReference>
<dbReference type="Proteomes" id="UP000184139">
    <property type="component" value="Unassembled WGS sequence"/>
</dbReference>
<dbReference type="EMBL" id="FQXS01000037">
    <property type="protein sequence ID" value="SHI11217.1"/>
    <property type="molecule type" value="Genomic_DNA"/>
</dbReference>
<protein>
    <submittedName>
        <fullName evidence="5">4Fe-4S double cluster binding domain-containing protein</fullName>
    </submittedName>
</protein>
<evidence type="ECO:0000313" key="5">
    <source>
        <dbReference type="EMBL" id="SHI11217.1"/>
    </source>
</evidence>
<organism evidence="5 6">
    <name type="scientific">Desulfofustis glycolicus DSM 9705</name>
    <dbReference type="NCBI Taxonomy" id="1121409"/>
    <lineage>
        <taxon>Bacteria</taxon>
        <taxon>Pseudomonadati</taxon>
        <taxon>Thermodesulfobacteriota</taxon>
        <taxon>Desulfobulbia</taxon>
        <taxon>Desulfobulbales</taxon>
        <taxon>Desulfocapsaceae</taxon>
        <taxon>Desulfofustis</taxon>
    </lineage>
</organism>
<evidence type="ECO:0000256" key="3">
    <source>
        <dbReference type="ARBA" id="ARBA00023014"/>
    </source>
</evidence>
<dbReference type="RefSeq" id="WP_073378949.1">
    <property type="nucleotide sequence ID" value="NZ_FQXS01000037.1"/>
</dbReference>